<evidence type="ECO:0000256" key="4">
    <source>
        <dbReference type="SAM" id="MobiDB-lite"/>
    </source>
</evidence>
<gene>
    <name evidence="7" type="ORF">B1B_01476</name>
</gene>
<dbReference type="GO" id="GO:0006313">
    <property type="term" value="P:DNA transposition"/>
    <property type="evidence" value="ECO:0007669"/>
    <property type="project" value="InterPro"/>
</dbReference>
<feature type="compositionally biased region" description="Polar residues" evidence="4">
    <location>
        <begin position="188"/>
        <end position="205"/>
    </location>
</feature>
<dbReference type="InterPro" id="IPR008490">
    <property type="entry name" value="Transposase_InsH_N"/>
</dbReference>
<dbReference type="InterPro" id="IPR047959">
    <property type="entry name" value="Transpos_IS5"/>
</dbReference>
<proteinExistence type="predicted"/>
<protein>
    <submittedName>
        <fullName evidence="7">Transposase IS4 family protein</fullName>
    </submittedName>
</protein>
<organism evidence="7">
    <name type="scientific">mine drainage metagenome</name>
    <dbReference type="NCBI Taxonomy" id="410659"/>
    <lineage>
        <taxon>unclassified sequences</taxon>
        <taxon>metagenomes</taxon>
        <taxon>ecological metagenomes</taxon>
    </lineage>
</organism>
<feature type="domain" description="Transposase InsH N-terminal" evidence="6">
    <location>
        <begin position="17"/>
        <end position="114"/>
    </location>
</feature>
<dbReference type="PANTHER" id="PTHR35604:SF2">
    <property type="entry name" value="TRANSPOSASE INSH FOR INSERTION SEQUENCE ELEMENT IS5A-RELATED"/>
    <property type="match status" value="1"/>
</dbReference>
<feature type="compositionally biased region" description="Basic and acidic residues" evidence="4">
    <location>
        <begin position="176"/>
        <end position="187"/>
    </location>
</feature>
<feature type="region of interest" description="Disordered" evidence="4">
    <location>
        <begin position="156"/>
        <end position="205"/>
    </location>
</feature>
<dbReference type="AlphaFoldDB" id="T1C410"/>
<dbReference type="GO" id="GO:0003677">
    <property type="term" value="F:DNA binding"/>
    <property type="evidence" value="ECO:0007669"/>
    <property type="project" value="UniProtKB-KW"/>
</dbReference>
<comment type="caution">
    <text evidence="7">The sequence shown here is derived from an EMBL/GenBank/DDBJ whole genome shotgun (WGS) entry which is preliminary data.</text>
</comment>
<evidence type="ECO:0000313" key="7">
    <source>
        <dbReference type="EMBL" id="EQD76732.1"/>
    </source>
</evidence>
<evidence type="ECO:0000259" key="6">
    <source>
        <dbReference type="Pfam" id="PF05598"/>
    </source>
</evidence>
<dbReference type="EMBL" id="AUZY01000996">
    <property type="protein sequence ID" value="EQD76732.1"/>
    <property type="molecule type" value="Genomic_DNA"/>
</dbReference>
<name>T1C410_9ZZZZ</name>
<reference evidence="7" key="2">
    <citation type="journal article" date="2014" name="ISME J.">
        <title>Microbial stratification in low pH oxic and suboxic macroscopic growths along an acid mine drainage.</title>
        <authorList>
            <person name="Mendez-Garcia C."/>
            <person name="Mesa V."/>
            <person name="Sprenger R.R."/>
            <person name="Richter M."/>
            <person name="Diez M.S."/>
            <person name="Solano J."/>
            <person name="Bargiela R."/>
            <person name="Golyshina O.V."/>
            <person name="Manteca A."/>
            <person name="Ramos J.L."/>
            <person name="Gallego J.R."/>
            <person name="Llorente I."/>
            <person name="Martins Dos Santos V.A."/>
            <person name="Jensen O.N."/>
            <person name="Pelaez A.I."/>
            <person name="Sanchez J."/>
            <person name="Ferrer M."/>
        </authorList>
    </citation>
    <scope>NUCLEOTIDE SEQUENCE</scope>
</reference>
<keyword evidence="3" id="KW-0233">DNA recombination</keyword>
<dbReference type="GO" id="GO:0004803">
    <property type="term" value="F:transposase activity"/>
    <property type="evidence" value="ECO:0007669"/>
    <property type="project" value="InterPro"/>
</dbReference>
<comment type="function">
    <text evidence="1">Involved in the transposition of the insertion sequence IS5.</text>
</comment>
<evidence type="ECO:0000259" key="5">
    <source>
        <dbReference type="Pfam" id="PF01609"/>
    </source>
</evidence>
<dbReference type="NCBIfam" id="NF033581">
    <property type="entry name" value="transpos_IS5_4"/>
    <property type="match status" value="1"/>
</dbReference>
<sequence length="363" mass="41023">MRGADVTQESLFSTVQLHTFVPADHPLREVRELFNEALKHLDGVFNLAYAPYGKESIAPEQLLRALMLQVFYSIRSERALMEQVQYNLLFRWFIGLSIDDAVWDHSTFSKNRDRLLDHEVIPALFAEGVGLARQRGLVSDEHFSVDGTLIQAWASQKSFRPKDDQGDGPPPGEGRNAARDFHGEKRSNATPASTTDPEARNYRQSGTVGAKLAYLGHTRMENRTGLMVDAEVSQADGYGERETAQKLLTRRPGKRRQTVGADKGYDTRDFVKACRAQRISAHIARNTERPGGSALDGRTTRHRGYETSWKVRKRIEEGLGWAKTIGQIRQVKVRGKARVNDVFLLTFVGWNLTRMRNLQARCV</sequence>
<dbReference type="Pfam" id="PF05598">
    <property type="entry name" value="DUF772"/>
    <property type="match status" value="1"/>
</dbReference>
<accession>T1C410</accession>
<dbReference type="InterPro" id="IPR002559">
    <property type="entry name" value="Transposase_11"/>
</dbReference>
<evidence type="ECO:0000256" key="3">
    <source>
        <dbReference type="ARBA" id="ARBA00023172"/>
    </source>
</evidence>
<keyword evidence="2" id="KW-0238">DNA-binding</keyword>
<evidence type="ECO:0000256" key="2">
    <source>
        <dbReference type="ARBA" id="ARBA00023125"/>
    </source>
</evidence>
<feature type="domain" description="Transposase IS4-like" evidence="5">
    <location>
        <begin position="210"/>
        <end position="351"/>
    </location>
</feature>
<reference evidence="7" key="1">
    <citation type="submission" date="2013-08" db="EMBL/GenBank/DDBJ databases">
        <authorList>
            <person name="Mendez C."/>
            <person name="Richter M."/>
            <person name="Ferrer M."/>
            <person name="Sanchez J."/>
        </authorList>
    </citation>
    <scope>NUCLEOTIDE SEQUENCE</scope>
</reference>
<evidence type="ECO:0000256" key="1">
    <source>
        <dbReference type="ARBA" id="ARBA00003544"/>
    </source>
</evidence>
<dbReference type="PANTHER" id="PTHR35604">
    <property type="entry name" value="TRANSPOSASE INSH FOR INSERTION SEQUENCE ELEMENT IS5A-RELATED"/>
    <property type="match status" value="1"/>
</dbReference>
<dbReference type="Pfam" id="PF01609">
    <property type="entry name" value="DDE_Tnp_1"/>
    <property type="match status" value="1"/>
</dbReference>